<dbReference type="Proteomes" id="UP000003598">
    <property type="component" value="Unassembled WGS sequence"/>
</dbReference>
<dbReference type="InterPro" id="IPR029058">
    <property type="entry name" value="AB_hydrolase_fold"/>
</dbReference>
<keyword evidence="1" id="KW-0732">Signal</keyword>
<dbReference type="HOGENOM" id="CLU_699891_0_0_10"/>
<dbReference type="OrthoDB" id="9809549at2"/>
<comment type="caution">
    <text evidence="2">The sequence shown here is derived from an EMBL/GenBank/DDBJ whole genome shotgun (WGS) entry which is preliminary data.</text>
</comment>
<dbReference type="STRING" id="762968.HMPREF9441_02296"/>
<dbReference type="EMBL" id="AFFY01000032">
    <property type="protein sequence ID" value="EHG99864.1"/>
    <property type="molecule type" value="Genomic_DNA"/>
</dbReference>
<accession>G5SSE6</accession>
<sequence>MKRVVMIVILCSVMLRIVAHVKVDTVKVEYRSSCGMEVIGFLYIPDISCRTDKLLIKVGERNPVPTTQVAALKKKNSFACDLLGKGIAYYEYFFPEVMNPVWESLNYGYMDIARDAKDALNILKGMDMTRHMKLGLTGTGSSGCAAVVLASESSSVDFLVILSSNLTEGKDFVRVDFRLKDFILPSAVWMKQCLADTSFIFKGNSFEGEKMEEAIARCLYETIDSVVQYIYDYGKDDTMIQKKSALIIKDLWNGTHFKAEMKKGKTDGFDIWVDSMFSQSFFSKNNAIQMYQWRPEKYYAKIDIPVYIGLSGNDKSFNCEDNYDKALSIKRKYKKSNFEIVFFRDLGHGLSRKKIEYDVDLKTKSESNETFVYNYYIMDEMAKKELISWIVNLK</sequence>
<name>G5SSE6_9BACT</name>
<dbReference type="RefSeq" id="WP_008620731.1">
    <property type="nucleotide sequence ID" value="NZ_JH376604.1"/>
</dbReference>
<keyword evidence="3" id="KW-1185">Reference proteome</keyword>
<gene>
    <name evidence="2" type="ORF">HMPREF9441_02296</name>
</gene>
<feature type="chain" id="PRO_5003484429" description="Peptidase S9 prolyl oligopeptidase catalytic domain-containing protein" evidence="1">
    <location>
        <begin position="22"/>
        <end position="394"/>
    </location>
</feature>
<reference evidence="2 3" key="1">
    <citation type="submission" date="2011-03" db="EMBL/GenBank/DDBJ databases">
        <authorList>
            <person name="Weinstock G."/>
            <person name="Sodergren E."/>
            <person name="Clifton S."/>
            <person name="Fulton L."/>
            <person name="Fulton B."/>
            <person name="Courtney L."/>
            <person name="Fronick C."/>
            <person name="Harrison M."/>
            <person name="Strong C."/>
            <person name="Farmer C."/>
            <person name="Delahaunty K."/>
            <person name="Markovic C."/>
            <person name="Hall O."/>
            <person name="Minx P."/>
            <person name="Tomlinson C."/>
            <person name="Mitreva M."/>
            <person name="Hou S."/>
            <person name="Chen J."/>
            <person name="Wollam A."/>
            <person name="Pepin K.H."/>
            <person name="Johnson M."/>
            <person name="Bhonagiri V."/>
            <person name="Zhang X."/>
            <person name="Suruliraj S."/>
            <person name="Warren W."/>
            <person name="Chinwalla A."/>
            <person name="Mardis E.R."/>
            <person name="Wilson R.K."/>
        </authorList>
    </citation>
    <scope>NUCLEOTIDE SEQUENCE [LARGE SCALE GENOMIC DNA]</scope>
    <source>
        <strain evidence="2 3">YIT 11840</strain>
    </source>
</reference>
<evidence type="ECO:0000256" key="1">
    <source>
        <dbReference type="SAM" id="SignalP"/>
    </source>
</evidence>
<dbReference type="GeneID" id="93557716"/>
<organism evidence="2 3">
    <name type="scientific">Paraprevotella clara YIT 11840</name>
    <dbReference type="NCBI Taxonomy" id="762968"/>
    <lineage>
        <taxon>Bacteria</taxon>
        <taxon>Pseudomonadati</taxon>
        <taxon>Bacteroidota</taxon>
        <taxon>Bacteroidia</taxon>
        <taxon>Bacteroidales</taxon>
        <taxon>Prevotellaceae</taxon>
        <taxon>Paraprevotella</taxon>
    </lineage>
</organism>
<dbReference type="SUPFAM" id="SSF53474">
    <property type="entry name" value="alpha/beta-Hydrolases"/>
    <property type="match status" value="1"/>
</dbReference>
<dbReference type="eggNOG" id="ENOG5030P48">
    <property type="taxonomic scope" value="Bacteria"/>
</dbReference>
<evidence type="ECO:0000313" key="3">
    <source>
        <dbReference type="Proteomes" id="UP000003598"/>
    </source>
</evidence>
<feature type="signal peptide" evidence="1">
    <location>
        <begin position="1"/>
        <end position="21"/>
    </location>
</feature>
<dbReference type="AlphaFoldDB" id="G5SSE6"/>
<proteinExistence type="predicted"/>
<protein>
    <recommendedName>
        <fullName evidence="4">Peptidase S9 prolyl oligopeptidase catalytic domain-containing protein</fullName>
    </recommendedName>
</protein>
<dbReference type="Gene3D" id="3.40.50.1820">
    <property type="entry name" value="alpha/beta hydrolase"/>
    <property type="match status" value="1"/>
</dbReference>
<evidence type="ECO:0008006" key="4">
    <source>
        <dbReference type="Google" id="ProtNLM"/>
    </source>
</evidence>
<dbReference type="PATRIC" id="fig|762968.3.peg.2044"/>
<evidence type="ECO:0000313" key="2">
    <source>
        <dbReference type="EMBL" id="EHG99864.1"/>
    </source>
</evidence>